<keyword evidence="6 9" id="KW-1133">Transmembrane helix</keyword>
<evidence type="ECO:0000313" key="11">
    <source>
        <dbReference type="Proteomes" id="UP000231214"/>
    </source>
</evidence>
<feature type="transmembrane region" description="Helical" evidence="9">
    <location>
        <begin position="27"/>
        <end position="52"/>
    </location>
</feature>
<keyword evidence="7 9" id="KW-0811">Translocation</keyword>
<evidence type="ECO:0000256" key="3">
    <source>
        <dbReference type="ARBA" id="ARBA00022475"/>
    </source>
</evidence>
<keyword evidence="3 9" id="KW-1003">Cell membrane</keyword>
<dbReference type="Proteomes" id="UP000231214">
    <property type="component" value="Unassembled WGS sequence"/>
</dbReference>
<evidence type="ECO:0000256" key="8">
    <source>
        <dbReference type="ARBA" id="ARBA00023136"/>
    </source>
</evidence>
<evidence type="ECO:0000256" key="9">
    <source>
        <dbReference type="HAMAP-Rule" id="MF_00422"/>
    </source>
</evidence>
<dbReference type="Gene3D" id="1.20.5.1030">
    <property type="entry name" value="Preprotein translocase secy subunit"/>
    <property type="match status" value="1"/>
</dbReference>
<accession>A0A2M6XBC4</accession>
<dbReference type="GO" id="GO:0065002">
    <property type="term" value="P:intracellular protein transmembrane transport"/>
    <property type="evidence" value="ECO:0007669"/>
    <property type="project" value="UniProtKB-UniRule"/>
</dbReference>
<dbReference type="EMBL" id="PEZK01000010">
    <property type="protein sequence ID" value="PIU02374.1"/>
    <property type="molecule type" value="Genomic_DNA"/>
</dbReference>
<dbReference type="NCBIfam" id="TIGR00964">
    <property type="entry name" value="secE_bact"/>
    <property type="match status" value="1"/>
</dbReference>
<evidence type="ECO:0000256" key="6">
    <source>
        <dbReference type="ARBA" id="ARBA00022989"/>
    </source>
</evidence>
<keyword evidence="2 9" id="KW-0813">Transport</keyword>
<sequence length="61" mass="6712">MQAKPLVFLKEAQAELKKVDWPNKQTLIRLTGIVIGVSVAMALFAGGLDLLFTKLMSLLIK</sequence>
<comment type="caution">
    <text evidence="10">The sequence shown here is derived from an EMBL/GenBank/DDBJ whole genome shotgun (WGS) entry which is preliminary data.</text>
</comment>
<evidence type="ECO:0000313" key="10">
    <source>
        <dbReference type="EMBL" id="PIU02374.1"/>
    </source>
</evidence>
<dbReference type="GO" id="GO:0043952">
    <property type="term" value="P:protein transport by the Sec complex"/>
    <property type="evidence" value="ECO:0007669"/>
    <property type="project" value="UniProtKB-UniRule"/>
</dbReference>
<dbReference type="InterPro" id="IPR005807">
    <property type="entry name" value="SecE_bac"/>
</dbReference>
<dbReference type="PANTHER" id="PTHR33910:SF1">
    <property type="entry name" value="PROTEIN TRANSLOCASE SUBUNIT SECE"/>
    <property type="match status" value="1"/>
</dbReference>
<dbReference type="GO" id="GO:0005886">
    <property type="term" value="C:plasma membrane"/>
    <property type="evidence" value="ECO:0007669"/>
    <property type="project" value="UniProtKB-SubCell"/>
</dbReference>
<dbReference type="InterPro" id="IPR001901">
    <property type="entry name" value="Translocase_SecE/Sec61-g"/>
</dbReference>
<dbReference type="GO" id="GO:0006605">
    <property type="term" value="P:protein targeting"/>
    <property type="evidence" value="ECO:0007669"/>
    <property type="project" value="UniProtKB-UniRule"/>
</dbReference>
<evidence type="ECO:0000256" key="1">
    <source>
        <dbReference type="ARBA" id="ARBA00004370"/>
    </source>
</evidence>
<keyword evidence="4 9" id="KW-0812">Transmembrane</keyword>
<reference evidence="11" key="1">
    <citation type="submission" date="2017-09" db="EMBL/GenBank/DDBJ databases">
        <title>Depth-based differentiation of microbial function through sediment-hosted aquifers and enrichment of novel symbionts in the deep terrestrial subsurface.</title>
        <authorList>
            <person name="Probst A.J."/>
            <person name="Ladd B."/>
            <person name="Jarett J.K."/>
            <person name="Geller-Mcgrath D.E."/>
            <person name="Sieber C.M.K."/>
            <person name="Emerson J.B."/>
            <person name="Anantharaman K."/>
            <person name="Thomas B.C."/>
            <person name="Malmstrom R."/>
            <person name="Stieglmeier M."/>
            <person name="Klingl A."/>
            <person name="Woyke T."/>
            <person name="Ryan C.M."/>
            <person name="Banfield J.F."/>
        </authorList>
    </citation>
    <scope>NUCLEOTIDE SEQUENCE [LARGE SCALE GENOMIC DNA]</scope>
</reference>
<name>A0A2M6XBC4_9BACT</name>
<keyword evidence="8 9" id="KW-0472">Membrane</keyword>
<organism evidence="10 11">
    <name type="scientific">Candidatus Shapirobacteria bacterium CG09_land_8_20_14_0_10_49_15</name>
    <dbReference type="NCBI Taxonomy" id="1974482"/>
    <lineage>
        <taxon>Bacteria</taxon>
        <taxon>Candidatus Shapironibacteriota</taxon>
    </lineage>
</organism>
<dbReference type="HAMAP" id="MF_00422">
    <property type="entry name" value="SecE"/>
    <property type="match status" value="1"/>
</dbReference>
<dbReference type="GO" id="GO:0008320">
    <property type="term" value="F:protein transmembrane transporter activity"/>
    <property type="evidence" value="ECO:0007669"/>
    <property type="project" value="UniProtKB-UniRule"/>
</dbReference>
<proteinExistence type="inferred from homology"/>
<comment type="function">
    <text evidence="9">Essential subunit of the Sec protein translocation channel SecYEG. Clamps together the 2 halves of SecY. May contact the channel plug during translocation.</text>
</comment>
<protein>
    <recommendedName>
        <fullName evidence="9">Protein translocase subunit SecE</fullName>
    </recommendedName>
</protein>
<comment type="subunit">
    <text evidence="9">Component of the Sec protein translocase complex. Heterotrimer consisting of SecY, SecE and SecG subunits. The heterotrimers can form oligomers, although 1 heterotrimer is thought to be able to translocate proteins. Interacts with the ribosome. Interacts with SecDF, and other proteins may be involved. Interacts with SecA.</text>
</comment>
<gene>
    <name evidence="9 10" type="primary">secE</name>
    <name evidence="10" type="ORF">COT66_00625</name>
</gene>
<dbReference type="Pfam" id="PF00584">
    <property type="entry name" value="SecE"/>
    <property type="match status" value="1"/>
</dbReference>
<comment type="similarity">
    <text evidence="9">Belongs to the SecE/SEC61-gamma family.</text>
</comment>
<comment type="subcellular location">
    <subcellularLocation>
        <location evidence="9">Cell membrane</location>
        <topology evidence="9">Single-pass membrane protein</topology>
    </subcellularLocation>
    <subcellularLocation>
        <location evidence="1">Membrane</location>
    </subcellularLocation>
</comment>
<dbReference type="GO" id="GO:0009306">
    <property type="term" value="P:protein secretion"/>
    <property type="evidence" value="ECO:0007669"/>
    <property type="project" value="UniProtKB-UniRule"/>
</dbReference>
<keyword evidence="5 9" id="KW-0653">Protein transport</keyword>
<evidence type="ECO:0000256" key="7">
    <source>
        <dbReference type="ARBA" id="ARBA00023010"/>
    </source>
</evidence>
<evidence type="ECO:0000256" key="2">
    <source>
        <dbReference type="ARBA" id="ARBA00022448"/>
    </source>
</evidence>
<evidence type="ECO:0000256" key="4">
    <source>
        <dbReference type="ARBA" id="ARBA00022692"/>
    </source>
</evidence>
<dbReference type="AlphaFoldDB" id="A0A2M6XBC4"/>
<dbReference type="InterPro" id="IPR038379">
    <property type="entry name" value="SecE_sf"/>
</dbReference>
<evidence type="ECO:0000256" key="5">
    <source>
        <dbReference type="ARBA" id="ARBA00022927"/>
    </source>
</evidence>
<dbReference type="PANTHER" id="PTHR33910">
    <property type="entry name" value="PROTEIN TRANSLOCASE SUBUNIT SECE"/>
    <property type="match status" value="1"/>
</dbReference>